<name>A0ABS7JU38_9SPHN</name>
<comment type="caution">
    <text evidence="1">The sequence shown here is derived from an EMBL/GenBank/DDBJ whole genome shotgun (WGS) entry which is preliminary data.</text>
</comment>
<proteinExistence type="predicted"/>
<accession>A0ABS7JU38</accession>
<dbReference type="EMBL" id="JAIGNU010000001">
    <property type="protein sequence ID" value="MBX7501096.1"/>
    <property type="molecule type" value="Genomic_DNA"/>
</dbReference>
<reference evidence="1 2" key="1">
    <citation type="submission" date="2021-08" db="EMBL/GenBank/DDBJ databases">
        <title>Comparative Genomics Analysis of the Genus Qipengyuania Reveals Extensive Genetic Diversity and Metabolic Versatility, Including the Description of Fifteen Novel Species.</title>
        <authorList>
            <person name="Liu Y."/>
        </authorList>
    </citation>
    <scope>NUCLEOTIDE SEQUENCE [LARGE SCALE GENOMIC DNA]</scope>
    <source>
        <strain evidence="1 2">YG27</strain>
    </source>
</reference>
<dbReference type="Pfam" id="PF10983">
    <property type="entry name" value="DUF2793"/>
    <property type="match status" value="1"/>
</dbReference>
<evidence type="ECO:0000313" key="2">
    <source>
        <dbReference type="Proteomes" id="UP000782554"/>
    </source>
</evidence>
<keyword evidence="2" id="KW-1185">Reference proteome</keyword>
<evidence type="ECO:0000313" key="1">
    <source>
        <dbReference type="EMBL" id="MBX7501096.1"/>
    </source>
</evidence>
<protein>
    <submittedName>
        <fullName evidence="1">DUF2793 domain-containing protein</fullName>
    </submittedName>
</protein>
<sequence>MTEPIAFDPRSARHALPLLVAGQAQKEFFVNEAFARIDVLLHPAIEGEATEPPGSPSPGECWLVAAQASGAWAGRDNELASWDGSQWTYCAPCEGMLLFDRSTSARIVFSGGWQRVSRPATPADGTVVDVEARAAISAISDMLATLGLIPPS</sequence>
<gene>
    <name evidence="1" type="ORF">K3181_06550</name>
</gene>
<dbReference type="InterPro" id="IPR021251">
    <property type="entry name" value="DUF2793"/>
</dbReference>
<dbReference type="RefSeq" id="WP_221601989.1">
    <property type="nucleotide sequence ID" value="NZ_JAIGNU010000001.1"/>
</dbReference>
<dbReference type="Proteomes" id="UP000782554">
    <property type="component" value="Unassembled WGS sequence"/>
</dbReference>
<organism evidence="1 2">
    <name type="scientific">Qipengyuania mesophila</name>
    <dbReference type="NCBI Taxonomy" id="2867246"/>
    <lineage>
        <taxon>Bacteria</taxon>
        <taxon>Pseudomonadati</taxon>
        <taxon>Pseudomonadota</taxon>
        <taxon>Alphaproteobacteria</taxon>
        <taxon>Sphingomonadales</taxon>
        <taxon>Erythrobacteraceae</taxon>
        <taxon>Qipengyuania</taxon>
    </lineage>
</organism>